<dbReference type="InterPro" id="IPR029787">
    <property type="entry name" value="Nucleotide_cyclase"/>
</dbReference>
<evidence type="ECO:0000256" key="1">
    <source>
        <dbReference type="SAM" id="Phobius"/>
    </source>
</evidence>
<sequence>MPRGLISRGWLERLGDHRLDGAALDGLKTLLPRLVIAALASLLLLTHLGSRAAILWISFVGFAELWCRQCSIMLARPDGGRLPLRLNYIASALMTTIAWTSLPVLLWWSRVPDIGSAVIVMLISQLIHAQAFAFRAPSIVAFKVGVPASAMLALPWLVEPASYFTTLTSTIASGLCISYIFASVRANWRSDAALRKAHDELEYLAYFDGLTSLANRRQFTRHMRNLIELSDRQKSRFALLLIDLDHFKVVNDTFGHDAGDALLVAAGERLRAAVGELSHVARLGGDEFAILLPDIGSTADIDAACGRIVDGVQPAVDFNGGQMSLSFSIGIALYPGDGDSIQSILKSADVALYDAKRRGRGTWCFSDGFGKVA</sequence>
<evidence type="ECO:0000259" key="2">
    <source>
        <dbReference type="PROSITE" id="PS50887"/>
    </source>
</evidence>
<dbReference type="RefSeq" id="WP_146163631.1">
    <property type="nucleotide sequence ID" value="NZ_PZZN01000001.1"/>
</dbReference>
<dbReference type="SUPFAM" id="SSF55073">
    <property type="entry name" value="Nucleotide cyclase"/>
    <property type="match status" value="1"/>
</dbReference>
<evidence type="ECO:0000313" key="4">
    <source>
        <dbReference type="Proteomes" id="UP000240996"/>
    </source>
</evidence>
<dbReference type="Pfam" id="PF00990">
    <property type="entry name" value="GGDEF"/>
    <property type="match status" value="1"/>
</dbReference>
<feature type="transmembrane region" description="Helical" evidence="1">
    <location>
        <begin position="163"/>
        <end position="182"/>
    </location>
</feature>
<dbReference type="InterPro" id="IPR000160">
    <property type="entry name" value="GGDEF_dom"/>
</dbReference>
<dbReference type="GO" id="GO:0003824">
    <property type="term" value="F:catalytic activity"/>
    <property type="evidence" value="ECO:0007669"/>
    <property type="project" value="UniProtKB-ARBA"/>
</dbReference>
<gene>
    <name evidence="3" type="ORF">C8J24_0696</name>
</gene>
<protein>
    <submittedName>
        <fullName evidence="3">Diguanylate cyclase (GGDEF)-like protein</fullName>
    </submittedName>
</protein>
<dbReference type="PROSITE" id="PS50887">
    <property type="entry name" value="GGDEF"/>
    <property type="match status" value="1"/>
</dbReference>
<keyword evidence="1" id="KW-1133">Transmembrane helix</keyword>
<dbReference type="PANTHER" id="PTHR46663">
    <property type="entry name" value="DIGUANYLATE CYCLASE DGCT-RELATED"/>
    <property type="match status" value="1"/>
</dbReference>
<comment type="caution">
    <text evidence="3">The sequence shown here is derived from an EMBL/GenBank/DDBJ whole genome shotgun (WGS) entry which is preliminary data.</text>
</comment>
<feature type="transmembrane region" description="Helical" evidence="1">
    <location>
        <begin position="88"/>
        <end position="108"/>
    </location>
</feature>
<dbReference type="EMBL" id="PZZN01000001">
    <property type="protein sequence ID" value="PTM47304.1"/>
    <property type="molecule type" value="Genomic_DNA"/>
</dbReference>
<reference evidence="3 4" key="1">
    <citation type="submission" date="2018-04" db="EMBL/GenBank/DDBJ databases">
        <title>Genomic Encyclopedia of Type Strains, Phase III (KMG-III): the genomes of soil and plant-associated and newly described type strains.</title>
        <authorList>
            <person name="Whitman W."/>
        </authorList>
    </citation>
    <scope>NUCLEOTIDE SEQUENCE [LARGE SCALE GENOMIC DNA]</scope>
    <source>
        <strain evidence="3 4">NW12</strain>
    </source>
</reference>
<feature type="transmembrane region" description="Helical" evidence="1">
    <location>
        <begin position="114"/>
        <end position="133"/>
    </location>
</feature>
<dbReference type="Gene3D" id="3.30.70.270">
    <property type="match status" value="1"/>
</dbReference>
<dbReference type="SMART" id="SM00267">
    <property type="entry name" value="GGDEF"/>
    <property type="match status" value="1"/>
</dbReference>
<dbReference type="AlphaFoldDB" id="A0A2T4YU31"/>
<keyword evidence="4" id="KW-1185">Reference proteome</keyword>
<dbReference type="Proteomes" id="UP000240996">
    <property type="component" value="Unassembled WGS sequence"/>
</dbReference>
<name>A0A2T4YU31_9SPHN</name>
<feature type="transmembrane region" description="Helical" evidence="1">
    <location>
        <begin position="34"/>
        <end position="67"/>
    </location>
</feature>
<dbReference type="NCBIfam" id="TIGR00254">
    <property type="entry name" value="GGDEF"/>
    <property type="match status" value="1"/>
</dbReference>
<organism evidence="3 4">
    <name type="scientific">Sphingomonas aerolata</name>
    <dbReference type="NCBI Taxonomy" id="185951"/>
    <lineage>
        <taxon>Bacteria</taxon>
        <taxon>Pseudomonadati</taxon>
        <taxon>Pseudomonadota</taxon>
        <taxon>Alphaproteobacteria</taxon>
        <taxon>Sphingomonadales</taxon>
        <taxon>Sphingomonadaceae</taxon>
        <taxon>Sphingomonas</taxon>
    </lineage>
</organism>
<dbReference type="CDD" id="cd01949">
    <property type="entry name" value="GGDEF"/>
    <property type="match status" value="1"/>
</dbReference>
<keyword evidence="1" id="KW-0812">Transmembrane</keyword>
<dbReference type="InterPro" id="IPR043128">
    <property type="entry name" value="Rev_trsase/Diguanyl_cyclase"/>
</dbReference>
<dbReference type="FunFam" id="3.30.70.270:FF:000001">
    <property type="entry name" value="Diguanylate cyclase domain protein"/>
    <property type="match status" value="1"/>
</dbReference>
<dbReference type="InterPro" id="IPR052163">
    <property type="entry name" value="DGC-Regulatory_Protein"/>
</dbReference>
<proteinExistence type="predicted"/>
<dbReference type="PANTHER" id="PTHR46663:SF2">
    <property type="entry name" value="GGDEF DOMAIN-CONTAINING PROTEIN"/>
    <property type="match status" value="1"/>
</dbReference>
<keyword evidence="1" id="KW-0472">Membrane</keyword>
<evidence type="ECO:0000313" key="3">
    <source>
        <dbReference type="EMBL" id="PTM47304.1"/>
    </source>
</evidence>
<feature type="domain" description="GGDEF" evidence="2">
    <location>
        <begin position="235"/>
        <end position="368"/>
    </location>
</feature>
<accession>A0A2T4YU31</accession>